<dbReference type="EMBL" id="HBIV01001821">
    <property type="protein sequence ID" value="CAE0645422.1"/>
    <property type="molecule type" value="Transcribed_RNA"/>
</dbReference>
<keyword evidence="2" id="KW-0812">Transmembrane</keyword>
<accession>A0A7S3YA26</accession>
<feature type="region of interest" description="Disordered" evidence="1">
    <location>
        <begin position="213"/>
        <end position="232"/>
    </location>
</feature>
<name>A0A7S3YA26_9EUKA</name>
<gene>
    <name evidence="3" type="ORF">LGLO00237_LOCUS1255</name>
</gene>
<proteinExistence type="predicted"/>
<evidence type="ECO:0000313" key="3">
    <source>
        <dbReference type="EMBL" id="CAE0645422.1"/>
    </source>
</evidence>
<feature type="transmembrane region" description="Helical" evidence="2">
    <location>
        <begin position="157"/>
        <end position="176"/>
    </location>
</feature>
<keyword evidence="2" id="KW-0472">Membrane</keyword>
<feature type="transmembrane region" description="Helical" evidence="2">
    <location>
        <begin position="54"/>
        <end position="72"/>
    </location>
</feature>
<feature type="transmembrane region" description="Helical" evidence="2">
    <location>
        <begin position="84"/>
        <end position="106"/>
    </location>
</feature>
<evidence type="ECO:0000256" key="1">
    <source>
        <dbReference type="SAM" id="MobiDB-lite"/>
    </source>
</evidence>
<keyword evidence="2" id="KW-1133">Transmembrane helix</keyword>
<evidence type="ECO:0000256" key="2">
    <source>
        <dbReference type="SAM" id="Phobius"/>
    </source>
</evidence>
<reference evidence="3" key="1">
    <citation type="submission" date="2021-01" db="EMBL/GenBank/DDBJ databases">
        <authorList>
            <person name="Corre E."/>
            <person name="Pelletier E."/>
            <person name="Niang G."/>
            <person name="Scheremetjew M."/>
            <person name="Finn R."/>
            <person name="Kale V."/>
            <person name="Holt S."/>
            <person name="Cochrane G."/>
            <person name="Meng A."/>
            <person name="Brown T."/>
            <person name="Cohen L."/>
        </authorList>
    </citation>
    <scope>NUCLEOTIDE SEQUENCE</scope>
    <source>
        <strain evidence="3">CCCM811</strain>
    </source>
</reference>
<feature type="transmembrane region" description="Helical" evidence="2">
    <location>
        <begin position="118"/>
        <end position="137"/>
    </location>
</feature>
<protein>
    <submittedName>
        <fullName evidence="3">Uncharacterized protein</fullName>
    </submittedName>
</protein>
<feature type="transmembrane region" description="Helical" evidence="2">
    <location>
        <begin position="274"/>
        <end position="297"/>
    </location>
</feature>
<sequence length="342" mass="38388">MANKPLSESRVSQESWLCNGMMKHLRISALEVLIALGLAATCRHADELPHFLRIQVSTAFIALVCLVLFMWMAIENMQWETFNIFVLLISGMQGCVVYGFVHLVCVDILTPMKYWQRVAIPIGFLLLMNTLLMWFSYVASMITTLAFNEVRWTSIRLLTHGITFVIAGSLALRVWIETLELLKDEKELSEKRTEEAKTDAVVNTDARAKARDAMDTNGVTHDRTNSTGRMEEAKTDDKTLGAMEAAKTEGNGKAVPIVRCKNIDYWIFTTYARIYIIFPLCCLAGAVLVLVGITAAMDTDKFSDFIRNEYEGEYKSAADAALFVFPIVNALFLIGSATCNYR</sequence>
<dbReference type="AlphaFoldDB" id="A0A7S3YA26"/>
<organism evidence="3">
    <name type="scientific">Lotharella globosa</name>
    <dbReference type="NCBI Taxonomy" id="91324"/>
    <lineage>
        <taxon>Eukaryota</taxon>
        <taxon>Sar</taxon>
        <taxon>Rhizaria</taxon>
        <taxon>Cercozoa</taxon>
        <taxon>Chlorarachniophyceae</taxon>
        <taxon>Lotharella</taxon>
    </lineage>
</organism>
<feature type="transmembrane region" description="Helical" evidence="2">
    <location>
        <begin position="317"/>
        <end position="339"/>
    </location>
</feature>